<dbReference type="OrthoDB" id="305801at2759"/>
<dbReference type="Proteomes" id="UP000689195">
    <property type="component" value="Unassembled WGS sequence"/>
</dbReference>
<organism evidence="1 2">
    <name type="scientific">Paramecium pentaurelia</name>
    <dbReference type="NCBI Taxonomy" id="43138"/>
    <lineage>
        <taxon>Eukaryota</taxon>
        <taxon>Sar</taxon>
        <taxon>Alveolata</taxon>
        <taxon>Ciliophora</taxon>
        <taxon>Intramacronucleata</taxon>
        <taxon>Oligohymenophorea</taxon>
        <taxon>Peniculida</taxon>
        <taxon>Parameciidae</taxon>
        <taxon>Paramecium</taxon>
    </lineage>
</organism>
<comment type="caution">
    <text evidence="1">The sequence shown here is derived from an EMBL/GenBank/DDBJ whole genome shotgun (WGS) entry which is preliminary data.</text>
</comment>
<reference evidence="1" key="1">
    <citation type="submission" date="2021-01" db="EMBL/GenBank/DDBJ databases">
        <authorList>
            <consortium name="Genoscope - CEA"/>
            <person name="William W."/>
        </authorList>
    </citation>
    <scope>NUCLEOTIDE SEQUENCE</scope>
</reference>
<gene>
    <name evidence="1" type="ORF">PPENT_87.1.T0160333</name>
</gene>
<evidence type="ECO:0000313" key="2">
    <source>
        <dbReference type="Proteomes" id="UP000689195"/>
    </source>
</evidence>
<accession>A0A8S1T6F0</accession>
<proteinExistence type="predicted"/>
<sequence length="533" mass="64147">MKLTESNLICIDKDCKLNRVITNWNDLQTHQYYSHKIYPLEKFEKKVNIKLNEYNQKLRMQIEQSISEQIENQEQQINLRIRSLFFNLQKIYFVHLKDQIKINEKIESLSSNYQFDNNLKKYIEIYYYQFESPYQQQINTFLEGINYKLNGITQELINFIDQVDLQYQLEIQSSYNDTQKQQQQEDLYYQRNNQLNQNSNQTYQYQQYDYKYSQQQLNLDKNDIQQQEDQTNVPLRWYKNAKNQQQRSQQYTVEQSQKNYQQQQQQNLESQFTAYIPKNEYNNDNDDRIQFQLPSEAAQIKKSNPIKIRLIEVQDINEELEDKQNIDSYQNQTKQNLKQEEKIVVQDNPQQQTQLTEEELQRQKQQNTVVQDIQAYQRINFVGKKFDLTNSDKHLKYSLRFTQYFCVQQGVALVEGAFTLNDNAKVKFKFTEPLNKTLTASFGMQNVDNYGKKLGTYNIYMDQSGILYKNEKQRQGQLKIDINQEYILQYRAEKRLLSFRKQEIAEYLHIEGSVSGSFKFYVKLNGLQVQIIK</sequence>
<evidence type="ECO:0000313" key="1">
    <source>
        <dbReference type="EMBL" id="CAD8147348.1"/>
    </source>
</evidence>
<protein>
    <submittedName>
        <fullName evidence="1">Uncharacterized protein</fullName>
    </submittedName>
</protein>
<name>A0A8S1T6F0_9CILI</name>
<dbReference type="AlphaFoldDB" id="A0A8S1T6F0"/>
<dbReference type="EMBL" id="CAJJDO010000016">
    <property type="protein sequence ID" value="CAD8147348.1"/>
    <property type="molecule type" value="Genomic_DNA"/>
</dbReference>
<keyword evidence="2" id="KW-1185">Reference proteome</keyword>